<dbReference type="Proteomes" id="UP000274131">
    <property type="component" value="Unassembled WGS sequence"/>
</dbReference>
<evidence type="ECO:0000313" key="1">
    <source>
        <dbReference type="EMBL" id="VDD93279.1"/>
    </source>
</evidence>
<reference evidence="1 2" key="2">
    <citation type="submission" date="2018-10" db="EMBL/GenBank/DDBJ databases">
        <authorList>
            <consortium name="Pathogen Informatics"/>
        </authorList>
    </citation>
    <scope>NUCLEOTIDE SEQUENCE [LARGE SCALE GENOMIC DNA]</scope>
</reference>
<dbReference type="Gene3D" id="2.30.30.140">
    <property type="match status" value="1"/>
</dbReference>
<gene>
    <name evidence="1" type="ORF">EVEC_LOCUS8030</name>
</gene>
<dbReference type="InterPro" id="IPR035437">
    <property type="entry name" value="SNase_OB-fold_sf"/>
</dbReference>
<sequence length="260" mass="30176">MYEIFISATYRKLSFTPHDMGGSSFAPYSDWLTNLEISSEAKLVAQKDHDRYLYYVCDANSELDDLYGDFFESMKAFYKSFKLAEVRMESSRIKCGQYCVLCTVSEIAFDFLFKRGRIVQVYGNGTVDIECLDDLSFTNVEITALFELDTRFALLPFRYAPVRFRTFKPIIQDSSSVEEIRFQCVSALSHQGKSHNVLVVGFDTEKEQFVIDVVVSRDLGYCSLLSLVVSFLYGIPYREEYEDEVWERFKSFLRLVTVDR</sequence>
<evidence type="ECO:0000313" key="2">
    <source>
        <dbReference type="Proteomes" id="UP000274131"/>
    </source>
</evidence>
<reference evidence="3" key="1">
    <citation type="submission" date="2017-02" db="UniProtKB">
        <authorList>
            <consortium name="WormBaseParasite"/>
        </authorList>
    </citation>
    <scope>IDENTIFICATION</scope>
</reference>
<keyword evidence="2" id="KW-1185">Reference proteome</keyword>
<protein>
    <submittedName>
        <fullName evidence="3">Tudor domain-containing protein</fullName>
    </submittedName>
</protein>
<dbReference type="SUPFAM" id="SSF63748">
    <property type="entry name" value="Tudor/PWWP/MBT"/>
    <property type="match status" value="1"/>
</dbReference>
<dbReference type="AlphaFoldDB" id="A0A0N4VD74"/>
<accession>A0A0N4VD74</accession>
<evidence type="ECO:0000313" key="3">
    <source>
        <dbReference type="WBParaSite" id="EVEC_0000854601-mRNA-1"/>
    </source>
</evidence>
<dbReference type="EMBL" id="UXUI01009222">
    <property type="protein sequence ID" value="VDD93279.1"/>
    <property type="molecule type" value="Genomic_DNA"/>
</dbReference>
<dbReference type="WBParaSite" id="EVEC_0000854601-mRNA-1">
    <property type="protein sequence ID" value="EVEC_0000854601-mRNA-1"/>
    <property type="gene ID" value="EVEC_0000854601"/>
</dbReference>
<proteinExistence type="predicted"/>
<dbReference type="Gene3D" id="2.40.50.90">
    <property type="match status" value="1"/>
</dbReference>
<organism evidence="3">
    <name type="scientific">Enterobius vermicularis</name>
    <name type="common">Human pinworm</name>
    <dbReference type="NCBI Taxonomy" id="51028"/>
    <lineage>
        <taxon>Eukaryota</taxon>
        <taxon>Metazoa</taxon>
        <taxon>Ecdysozoa</taxon>
        <taxon>Nematoda</taxon>
        <taxon>Chromadorea</taxon>
        <taxon>Rhabditida</taxon>
        <taxon>Spirurina</taxon>
        <taxon>Oxyuridomorpha</taxon>
        <taxon>Oxyuroidea</taxon>
        <taxon>Oxyuridae</taxon>
        <taxon>Enterobius</taxon>
    </lineage>
</organism>
<name>A0A0N4VD74_ENTVE</name>